<dbReference type="EMBL" id="SDPQ02000003">
    <property type="protein sequence ID" value="KAA1396027.1"/>
    <property type="molecule type" value="Genomic_DNA"/>
</dbReference>
<dbReference type="Pfam" id="PF13177">
    <property type="entry name" value="DNA_pol3_delta2"/>
    <property type="match status" value="1"/>
</dbReference>
<keyword evidence="3 11" id="KW-0548">Nucleotidyltransferase</keyword>
<comment type="subunit">
    <text evidence="11">DNA polymerase III contains a core (composed of alpha, epsilon and theta chains) that associates with a tau subunit. This core dimerizes to form the POLIII' complex. PolIII' associates with the gamma complex (composed of gamma, delta, delta', psi and chi chains) and with the beta chain to form the complete DNA polymerase III complex.</text>
</comment>
<keyword evidence="15" id="KW-1185">Reference proteome</keyword>
<dbReference type="GO" id="GO:0009360">
    <property type="term" value="C:DNA polymerase III complex"/>
    <property type="evidence" value="ECO:0007669"/>
    <property type="project" value="InterPro"/>
</dbReference>
<evidence type="ECO:0000256" key="7">
    <source>
        <dbReference type="ARBA" id="ARBA00022833"/>
    </source>
</evidence>
<comment type="caution">
    <text evidence="14">The sequence shown here is derived from an EMBL/GenBank/DDBJ whole genome shotgun (WGS) entry which is preliminary data.</text>
</comment>
<accession>A0A5M4FCN8</accession>
<dbReference type="CDD" id="cd18137">
    <property type="entry name" value="HLD_clamp_pol_III_gamma_tau"/>
    <property type="match status" value="1"/>
</dbReference>
<name>A0A5M4FCN8_9ACTN</name>
<comment type="catalytic activity">
    <reaction evidence="10 11">
        <text>DNA(n) + a 2'-deoxyribonucleoside 5'-triphosphate = DNA(n+1) + diphosphate</text>
        <dbReference type="Rhea" id="RHEA:22508"/>
        <dbReference type="Rhea" id="RHEA-COMP:17339"/>
        <dbReference type="Rhea" id="RHEA-COMP:17340"/>
        <dbReference type="ChEBI" id="CHEBI:33019"/>
        <dbReference type="ChEBI" id="CHEBI:61560"/>
        <dbReference type="ChEBI" id="CHEBI:173112"/>
        <dbReference type="EC" id="2.7.7.7"/>
    </reaction>
</comment>
<keyword evidence="6 11" id="KW-0547">Nucleotide-binding</keyword>
<dbReference type="SUPFAM" id="SSF48019">
    <property type="entry name" value="post-AAA+ oligomerization domain-like"/>
    <property type="match status" value="1"/>
</dbReference>
<dbReference type="InterPro" id="IPR012763">
    <property type="entry name" value="DNA_pol_III_sug/sutau_N"/>
</dbReference>
<dbReference type="Gene3D" id="1.10.8.60">
    <property type="match status" value="1"/>
</dbReference>
<dbReference type="Pfam" id="PF22608">
    <property type="entry name" value="DNAX_ATPase_lid"/>
    <property type="match status" value="1"/>
</dbReference>
<dbReference type="RefSeq" id="WP_149690673.1">
    <property type="nucleotide sequence ID" value="NZ_SDPQ02000003.1"/>
</dbReference>
<dbReference type="GO" id="GO:0003677">
    <property type="term" value="F:DNA binding"/>
    <property type="evidence" value="ECO:0007669"/>
    <property type="project" value="InterPro"/>
</dbReference>
<dbReference type="Proteomes" id="UP000380867">
    <property type="component" value="Unassembled WGS sequence"/>
</dbReference>
<evidence type="ECO:0000256" key="10">
    <source>
        <dbReference type="ARBA" id="ARBA00049244"/>
    </source>
</evidence>
<dbReference type="GO" id="GO:0006261">
    <property type="term" value="P:DNA-templated DNA replication"/>
    <property type="evidence" value="ECO:0007669"/>
    <property type="project" value="TreeGrafter"/>
</dbReference>
<dbReference type="GO" id="GO:0005524">
    <property type="term" value="F:ATP binding"/>
    <property type="evidence" value="ECO:0007669"/>
    <property type="project" value="UniProtKB-KW"/>
</dbReference>
<evidence type="ECO:0000256" key="9">
    <source>
        <dbReference type="ARBA" id="ARBA00022932"/>
    </source>
</evidence>
<dbReference type="FunFam" id="3.40.50.300:FF:000014">
    <property type="entry name" value="DNA polymerase III subunit gamma/tau"/>
    <property type="match status" value="1"/>
</dbReference>
<evidence type="ECO:0000256" key="11">
    <source>
        <dbReference type="RuleBase" id="RU364063"/>
    </source>
</evidence>
<dbReference type="GO" id="GO:0046872">
    <property type="term" value="F:metal ion binding"/>
    <property type="evidence" value="ECO:0007669"/>
    <property type="project" value="UniProtKB-KW"/>
</dbReference>
<evidence type="ECO:0000256" key="12">
    <source>
        <dbReference type="SAM" id="MobiDB-lite"/>
    </source>
</evidence>
<dbReference type="OrthoDB" id="9810148at2"/>
<gene>
    <name evidence="11" type="primary">dnaX</name>
    <name evidence="14" type="ORF">ESP70_018045</name>
</gene>
<keyword evidence="4 11" id="KW-0235">DNA replication</keyword>
<dbReference type="PANTHER" id="PTHR11669">
    <property type="entry name" value="REPLICATION FACTOR C / DNA POLYMERASE III GAMMA-TAU SUBUNIT"/>
    <property type="match status" value="1"/>
</dbReference>
<comment type="function">
    <text evidence="11">DNA polymerase III is a complex, multichain enzyme responsible for most of the replicative synthesis in bacteria. This DNA polymerase also exhibits 3' to 5' exonuclease activity.</text>
</comment>
<dbReference type="CDD" id="cd00009">
    <property type="entry name" value="AAA"/>
    <property type="match status" value="1"/>
</dbReference>
<feature type="compositionally biased region" description="Basic and acidic residues" evidence="12">
    <location>
        <begin position="613"/>
        <end position="631"/>
    </location>
</feature>
<evidence type="ECO:0000256" key="1">
    <source>
        <dbReference type="ARBA" id="ARBA00006360"/>
    </source>
</evidence>
<feature type="region of interest" description="Disordered" evidence="12">
    <location>
        <begin position="571"/>
        <end position="655"/>
    </location>
</feature>
<evidence type="ECO:0000256" key="5">
    <source>
        <dbReference type="ARBA" id="ARBA00022723"/>
    </source>
</evidence>
<dbReference type="Gene3D" id="1.20.272.10">
    <property type="match status" value="1"/>
</dbReference>
<keyword evidence="8 11" id="KW-0067">ATP-binding</keyword>
<reference evidence="14" key="1">
    <citation type="submission" date="2019-09" db="EMBL/GenBank/DDBJ databases">
        <authorList>
            <person name="Li J."/>
        </authorList>
    </citation>
    <scope>NUCLEOTIDE SEQUENCE [LARGE SCALE GENOMIC DNA]</scope>
    <source>
        <strain evidence="14">JCM 14732</strain>
    </source>
</reference>
<evidence type="ECO:0000256" key="4">
    <source>
        <dbReference type="ARBA" id="ARBA00022705"/>
    </source>
</evidence>
<dbReference type="GO" id="GO:0003887">
    <property type="term" value="F:DNA-directed DNA polymerase activity"/>
    <property type="evidence" value="ECO:0007669"/>
    <property type="project" value="UniProtKB-KW"/>
</dbReference>
<protein>
    <recommendedName>
        <fullName evidence="11">DNA polymerase III subunit gamma/tau</fullName>
        <ecNumber evidence="11">2.7.7.7</ecNumber>
    </recommendedName>
</protein>
<dbReference type="SUPFAM" id="SSF52540">
    <property type="entry name" value="P-loop containing nucleoside triphosphate hydrolases"/>
    <property type="match status" value="1"/>
</dbReference>
<feature type="domain" description="AAA+ ATPase" evidence="13">
    <location>
        <begin position="38"/>
        <end position="186"/>
    </location>
</feature>
<evidence type="ECO:0000313" key="15">
    <source>
        <dbReference type="Proteomes" id="UP000380867"/>
    </source>
</evidence>
<feature type="region of interest" description="Disordered" evidence="12">
    <location>
        <begin position="449"/>
        <end position="482"/>
    </location>
</feature>
<keyword evidence="5" id="KW-0479">Metal-binding</keyword>
<feature type="compositionally biased region" description="Basic and acidic residues" evidence="12">
    <location>
        <begin position="639"/>
        <end position="655"/>
    </location>
</feature>
<dbReference type="SMART" id="SM00382">
    <property type="entry name" value="AAA"/>
    <property type="match status" value="1"/>
</dbReference>
<evidence type="ECO:0000256" key="8">
    <source>
        <dbReference type="ARBA" id="ARBA00022840"/>
    </source>
</evidence>
<dbReference type="EC" id="2.7.7.7" evidence="11"/>
<dbReference type="NCBIfam" id="TIGR02397">
    <property type="entry name" value="dnaX_nterm"/>
    <property type="match status" value="1"/>
</dbReference>
<dbReference type="InterPro" id="IPR050238">
    <property type="entry name" value="DNA_Rep/Repair_Clamp_Loader"/>
</dbReference>
<evidence type="ECO:0000256" key="3">
    <source>
        <dbReference type="ARBA" id="ARBA00022695"/>
    </source>
</evidence>
<dbReference type="Gene3D" id="3.40.50.300">
    <property type="entry name" value="P-loop containing nucleotide triphosphate hydrolases"/>
    <property type="match status" value="1"/>
</dbReference>
<dbReference type="InterPro" id="IPR003593">
    <property type="entry name" value="AAA+_ATPase"/>
</dbReference>
<proteinExistence type="inferred from homology"/>
<keyword evidence="2 11" id="KW-0808">Transferase</keyword>
<keyword evidence="7" id="KW-0862">Zinc</keyword>
<comment type="similarity">
    <text evidence="1 11">Belongs to the DnaX/STICHEL family.</text>
</comment>
<evidence type="ECO:0000313" key="14">
    <source>
        <dbReference type="EMBL" id="KAA1396027.1"/>
    </source>
</evidence>
<dbReference type="InterPro" id="IPR022754">
    <property type="entry name" value="DNA_pol_III_gamma-3"/>
</dbReference>
<dbReference type="InterPro" id="IPR008921">
    <property type="entry name" value="DNA_pol3_clamp-load_cplx_C"/>
</dbReference>
<dbReference type="PANTHER" id="PTHR11669:SF0">
    <property type="entry name" value="PROTEIN STICHEL-LIKE 2"/>
    <property type="match status" value="1"/>
</dbReference>
<evidence type="ECO:0000256" key="2">
    <source>
        <dbReference type="ARBA" id="ARBA00022679"/>
    </source>
</evidence>
<dbReference type="InterPro" id="IPR027417">
    <property type="entry name" value="P-loop_NTPase"/>
</dbReference>
<dbReference type="Pfam" id="PF12169">
    <property type="entry name" value="DNA_pol3_gamma3"/>
    <property type="match status" value="1"/>
</dbReference>
<keyword evidence="9 11" id="KW-0239">DNA-directed DNA polymerase</keyword>
<organism evidence="14 15">
    <name type="scientific">Aeromicrobium ginsengisoli</name>
    <dbReference type="NCBI Taxonomy" id="363867"/>
    <lineage>
        <taxon>Bacteria</taxon>
        <taxon>Bacillati</taxon>
        <taxon>Actinomycetota</taxon>
        <taxon>Actinomycetes</taxon>
        <taxon>Propionibacteriales</taxon>
        <taxon>Nocardioidaceae</taxon>
        <taxon>Aeromicrobium</taxon>
    </lineage>
</organism>
<dbReference type="InterPro" id="IPR045085">
    <property type="entry name" value="HLD_clamp_pol_III_gamma_tau"/>
</dbReference>
<dbReference type="AlphaFoldDB" id="A0A5M4FCN8"/>
<sequence length="655" mass="70238">MDAPLALYRRYRPETFAEVIGQDHVTEPLRHALAANRVNHAYLFSGPRGCGKTTSARILARALNCEKAPIADPCGECQSCRDLARGGPGSIDVIEIDAASHGGVDDARDLRERAFFAPVNSRYKVYIIDEAHMVSPQGFNALLKLVEEPPPHLRFIFATTEPDKVIGTIRSRTHHYPFRLVPPKTLGDYLLQLCESEHVALQPNALPLVVRAGQGSVRDTLSVLDQLLGGAGPEGVTYDLAVQLLGYTPDSLLDEVVDAFAASDGSTVFGVVDKVIESGQDPRRFAEDLLQRLRDLVIVAAVPDALSKGLLDVPGDRAERLLSQASNFGPSELTRAADIVNAALIEFRGATAPRLLLELMCARILVPGSDNSAQGFQARLDRLERRLSIDGGAPAPAAPVAAAPPVATRPRVVEPVETTPAPVAEPVAEEPAPVAEPEAVVPATITPPVIEEPAEPDVPAATRREQPAETSGPAVAQSAPQPATGNLTIADVRRLWPEILDKIRDLRRFAWVMLSQNAQVTGLDGTTLTIALVNAGARDSFINSRSEEYVQQALHAVLGVSWKIEAIVDPTARPGAGSSDEPESPDPAPAAPRKGVSAPESVREALRDPVTPEAREDPDASATRDDPVVDHEEIDPEDLLSRELGAHVIDESRHD</sequence>
<evidence type="ECO:0000259" key="13">
    <source>
        <dbReference type="SMART" id="SM00382"/>
    </source>
</evidence>
<dbReference type="NCBIfam" id="NF005846">
    <property type="entry name" value="PRK07764.1-6"/>
    <property type="match status" value="1"/>
</dbReference>
<evidence type="ECO:0000256" key="6">
    <source>
        <dbReference type="ARBA" id="ARBA00022741"/>
    </source>
</evidence>